<organism evidence="9 10">
    <name type="scientific">Methylorubrum rhodesianum</name>
    <dbReference type="NCBI Taxonomy" id="29427"/>
    <lineage>
        <taxon>Bacteria</taxon>
        <taxon>Pseudomonadati</taxon>
        <taxon>Pseudomonadota</taxon>
        <taxon>Alphaproteobacteria</taxon>
        <taxon>Hyphomicrobiales</taxon>
        <taxon>Methylobacteriaceae</taxon>
        <taxon>Methylorubrum</taxon>
    </lineage>
</organism>
<evidence type="ECO:0000256" key="1">
    <source>
        <dbReference type="ARBA" id="ARBA00011975"/>
    </source>
</evidence>
<keyword evidence="10" id="KW-1185">Reference proteome</keyword>
<evidence type="ECO:0000313" key="9">
    <source>
        <dbReference type="EMBL" id="MEN3227052.1"/>
    </source>
</evidence>
<dbReference type="SUPFAM" id="SSF53335">
    <property type="entry name" value="S-adenosyl-L-methionine-dependent methyltransferases"/>
    <property type="match status" value="1"/>
</dbReference>
<evidence type="ECO:0000256" key="8">
    <source>
        <dbReference type="RuleBase" id="RU000416"/>
    </source>
</evidence>
<evidence type="ECO:0000256" key="6">
    <source>
        <dbReference type="ARBA" id="ARBA00047422"/>
    </source>
</evidence>
<evidence type="ECO:0000256" key="5">
    <source>
        <dbReference type="ARBA" id="ARBA00022747"/>
    </source>
</evidence>
<dbReference type="InterPro" id="IPR050390">
    <property type="entry name" value="C5-Methyltransferase"/>
</dbReference>
<evidence type="ECO:0000313" key="10">
    <source>
        <dbReference type="Proteomes" id="UP001404845"/>
    </source>
</evidence>
<evidence type="ECO:0000256" key="2">
    <source>
        <dbReference type="ARBA" id="ARBA00022603"/>
    </source>
</evidence>
<dbReference type="GO" id="GO:0032259">
    <property type="term" value="P:methylation"/>
    <property type="evidence" value="ECO:0007669"/>
    <property type="project" value="UniProtKB-KW"/>
</dbReference>
<name>A0ABU9Z713_9HYPH</name>
<comment type="catalytic activity">
    <reaction evidence="6">
        <text>a 2'-deoxycytidine in DNA + S-adenosyl-L-methionine = a 5-methyl-2'-deoxycytidine in DNA + S-adenosyl-L-homocysteine + H(+)</text>
        <dbReference type="Rhea" id="RHEA:13681"/>
        <dbReference type="Rhea" id="RHEA-COMP:11369"/>
        <dbReference type="Rhea" id="RHEA-COMP:11370"/>
        <dbReference type="ChEBI" id="CHEBI:15378"/>
        <dbReference type="ChEBI" id="CHEBI:57856"/>
        <dbReference type="ChEBI" id="CHEBI:59789"/>
        <dbReference type="ChEBI" id="CHEBI:85452"/>
        <dbReference type="ChEBI" id="CHEBI:85454"/>
        <dbReference type="EC" id="2.1.1.37"/>
    </reaction>
</comment>
<dbReference type="PROSITE" id="PS00095">
    <property type="entry name" value="C5_MTASE_2"/>
    <property type="match status" value="1"/>
</dbReference>
<dbReference type="Gene3D" id="3.90.120.10">
    <property type="entry name" value="DNA Methylase, subunit A, domain 2"/>
    <property type="match status" value="1"/>
</dbReference>
<comment type="caution">
    <text evidence="9">The sequence shown here is derived from an EMBL/GenBank/DDBJ whole genome shotgun (WGS) entry which is preliminary data.</text>
</comment>
<keyword evidence="5" id="KW-0680">Restriction system</keyword>
<dbReference type="PANTHER" id="PTHR10629">
    <property type="entry name" value="CYTOSINE-SPECIFIC METHYLTRANSFERASE"/>
    <property type="match status" value="1"/>
</dbReference>
<dbReference type="PRINTS" id="PR00105">
    <property type="entry name" value="C5METTRFRASE"/>
</dbReference>
<dbReference type="InterPro" id="IPR031303">
    <property type="entry name" value="C5_meth_CS"/>
</dbReference>
<keyword evidence="3 7" id="KW-0808">Transferase</keyword>
<evidence type="ECO:0000256" key="3">
    <source>
        <dbReference type="ARBA" id="ARBA00022679"/>
    </source>
</evidence>
<keyword evidence="4 7" id="KW-0949">S-adenosyl-L-methionine</keyword>
<dbReference type="InterPro" id="IPR001525">
    <property type="entry name" value="C5_MeTfrase"/>
</dbReference>
<dbReference type="InterPro" id="IPR029063">
    <property type="entry name" value="SAM-dependent_MTases_sf"/>
</dbReference>
<feature type="active site" evidence="7">
    <location>
        <position position="89"/>
    </location>
</feature>
<dbReference type="EC" id="2.1.1.37" evidence="1"/>
<dbReference type="PANTHER" id="PTHR10629:SF52">
    <property type="entry name" value="DNA (CYTOSINE-5)-METHYLTRANSFERASE 1"/>
    <property type="match status" value="1"/>
</dbReference>
<dbReference type="Pfam" id="PF00145">
    <property type="entry name" value="DNA_methylase"/>
    <property type="match status" value="1"/>
</dbReference>
<proteinExistence type="inferred from homology"/>
<gene>
    <name evidence="9" type="ORF">PUR21_05140</name>
</gene>
<reference evidence="9 10" key="1">
    <citation type="journal article" date="2023" name="PLoS ONE">
        <title>Complete genome assembly of Hawai'i environmental nontuberculous mycobacteria reveals unexpected co-isolation with methylobacteria.</title>
        <authorList>
            <person name="Hendrix J."/>
            <person name="Epperson L.E."/>
            <person name="Tong E.I."/>
            <person name="Chan Y.L."/>
            <person name="Hasan N.A."/>
            <person name="Dawrs S.N."/>
            <person name="Norton G.J."/>
            <person name="Virdi R."/>
            <person name="Crooks J.L."/>
            <person name="Chan E.D."/>
            <person name="Honda J.R."/>
            <person name="Strong M."/>
        </authorList>
    </citation>
    <scope>NUCLEOTIDE SEQUENCE [LARGE SCALE GENOMIC DNA]</scope>
    <source>
        <strain evidence="9 10">NJH_HI01</strain>
    </source>
</reference>
<keyword evidence="2 7" id="KW-0489">Methyltransferase</keyword>
<dbReference type="NCBIfam" id="TIGR00675">
    <property type="entry name" value="dcm"/>
    <property type="match status" value="1"/>
</dbReference>
<dbReference type="GO" id="GO:0008168">
    <property type="term" value="F:methyltransferase activity"/>
    <property type="evidence" value="ECO:0007669"/>
    <property type="project" value="UniProtKB-KW"/>
</dbReference>
<dbReference type="RefSeq" id="WP_200671321.1">
    <property type="nucleotide sequence ID" value="NZ_JACWCW010000060.1"/>
</dbReference>
<sequence length="355" mass="38828">MKRKTNQPPSPAAVVVDVFCGAGGLSLGLQQAGLEIAAGIDLDPACRHPFEHNIGAPFHRLDVTDVEATDVVAMFGDNPVRVLAGCAPCQPFSGYTTKRRESDDRWRLLMDFLRLVEQVRPEIVTLENVPRLALLPLWAKFVGALEAFGYQVVWKVVDAADFGVAQNRRRVVLLASRIGAIGMPEPLSGPRRTVRDEVATRPPVTAGACDSGDPLHRARGLTAINLERIRIAEPDGTWKRWPEHMRVRCHTEPTGRTYPSVYGRMAWDKPSPTITTQFYGFGNGRFGHPDQDRALTLREGAMLQSFPADFEFVPAGEPIVARTIGRLIGNAVPPALGAAVGRTIAEHVRHCAPAI</sequence>
<dbReference type="EMBL" id="JAQYXL010000001">
    <property type="protein sequence ID" value="MEN3227052.1"/>
    <property type="molecule type" value="Genomic_DNA"/>
</dbReference>
<accession>A0ABU9Z713</accession>
<dbReference type="Gene3D" id="3.40.50.150">
    <property type="entry name" value="Vaccinia Virus protein VP39"/>
    <property type="match status" value="1"/>
</dbReference>
<evidence type="ECO:0000256" key="4">
    <source>
        <dbReference type="ARBA" id="ARBA00022691"/>
    </source>
</evidence>
<dbReference type="Proteomes" id="UP001404845">
    <property type="component" value="Unassembled WGS sequence"/>
</dbReference>
<comment type="similarity">
    <text evidence="7 8">Belongs to the class I-like SAM-binding methyltransferase superfamily. C5-methyltransferase family.</text>
</comment>
<evidence type="ECO:0000256" key="7">
    <source>
        <dbReference type="PROSITE-ProRule" id="PRU01016"/>
    </source>
</evidence>
<protein>
    <recommendedName>
        <fullName evidence="1">DNA (cytosine-5-)-methyltransferase</fullName>
        <ecNumber evidence="1">2.1.1.37</ecNumber>
    </recommendedName>
</protein>
<dbReference type="PROSITE" id="PS51679">
    <property type="entry name" value="SAM_MT_C5"/>
    <property type="match status" value="1"/>
</dbReference>